<reference evidence="1" key="1">
    <citation type="submission" date="2020-10" db="EMBL/GenBank/DDBJ databases">
        <title>Connecting structure to function with the recovery of over 1000 high-quality activated sludge metagenome-assembled genomes encoding full-length rRNA genes using long-read sequencing.</title>
        <authorList>
            <person name="Singleton C.M."/>
            <person name="Petriglieri F."/>
            <person name="Kristensen J.M."/>
            <person name="Kirkegaard R.H."/>
            <person name="Michaelsen T.Y."/>
            <person name="Andersen M.H."/>
            <person name="Karst S.M."/>
            <person name="Dueholm M.S."/>
            <person name="Nielsen P.H."/>
            <person name="Albertsen M."/>
        </authorList>
    </citation>
    <scope>NUCLEOTIDE SEQUENCE</scope>
    <source>
        <strain evidence="1">Skiv_18-Q3-R9-52_MAXAC.067</strain>
    </source>
</reference>
<dbReference type="AlphaFoldDB" id="A0A9D7XI12"/>
<organism evidence="1 2">
    <name type="scientific">Candidatus Geothrix skivensis</name>
    <dbReference type="NCBI Taxonomy" id="2954439"/>
    <lineage>
        <taxon>Bacteria</taxon>
        <taxon>Pseudomonadati</taxon>
        <taxon>Acidobacteriota</taxon>
        <taxon>Holophagae</taxon>
        <taxon>Holophagales</taxon>
        <taxon>Holophagaceae</taxon>
        <taxon>Geothrix</taxon>
    </lineage>
</organism>
<dbReference type="InterPro" id="IPR026350">
    <property type="entry name" value="GxxExxY"/>
</dbReference>
<protein>
    <submittedName>
        <fullName evidence="1">GxxExxY protein</fullName>
    </submittedName>
</protein>
<dbReference type="EMBL" id="JADKIO010000013">
    <property type="protein sequence ID" value="MBK9797971.1"/>
    <property type="molecule type" value="Genomic_DNA"/>
</dbReference>
<dbReference type="Proteomes" id="UP000886657">
    <property type="component" value="Unassembled WGS sequence"/>
</dbReference>
<dbReference type="NCBIfam" id="TIGR04256">
    <property type="entry name" value="GxxExxY"/>
    <property type="match status" value="1"/>
</dbReference>
<evidence type="ECO:0000313" key="1">
    <source>
        <dbReference type="EMBL" id="MBK9797971.1"/>
    </source>
</evidence>
<comment type="caution">
    <text evidence="1">The sequence shown here is derived from an EMBL/GenBank/DDBJ whole genome shotgun (WGS) entry which is preliminary data.</text>
</comment>
<proteinExistence type="predicted"/>
<sequence length="130" mass="14285">MAVGENAMNELSGRVIGAAMRVHSTLGSGFTEAVYQNALALEMALEGIPFEREVNLEVRYRGEMVGLYRADLVVAGVLILELKAVQAILPEHEVQVVNYLAATGLEHALLLNFGTKSLQLKKKFRNFRPS</sequence>
<dbReference type="Pfam" id="PF13366">
    <property type="entry name" value="PDDEXK_3"/>
    <property type="match status" value="1"/>
</dbReference>
<gene>
    <name evidence="1" type="ORF">IPP58_16120</name>
</gene>
<name>A0A9D7XI12_9BACT</name>
<evidence type="ECO:0000313" key="2">
    <source>
        <dbReference type="Proteomes" id="UP000886657"/>
    </source>
</evidence>
<accession>A0A9D7XI12</accession>